<dbReference type="InterPro" id="IPR016169">
    <property type="entry name" value="FAD-bd_PCMH_sub2"/>
</dbReference>
<dbReference type="Pfam" id="PF02913">
    <property type="entry name" value="FAD-oxidase_C"/>
    <property type="match status" value="1"/>
</dbReference>
<dbReference type="Pfam" id="PF13183">
    <property type="entry name" value="Fer4_8"/>
    <property type="match status" value="1"/>
</dbReference>
<keyword evidence="6" id="KW-0809">Transit peptide</keyword>
<feature type="region of interest" description="Disordered" evidence="10">
    <location>
        <begin position="58"/>
        <end position="95"/>
    </location>
</feature>
<sequence length="1132" mass="124230">MSRVGGNGARLVAALLKRGLVVGQGSVAPATTSASSTTTTSSSSLSWLGAAAAANASPASSSSSWHRRASSSSSADVDPLEYSPSSSSSSSTTDWRQNNRFYDMARENAGGRKLEENLVGALSLEPKEGDEWDQETFENVDGRRVEDGRYKQFIGRLEQEDIVSGNRVLSDPVRTFAYGTDASFYRLNPKYVLKVANEDEVRRLLPIASELRVPVTFRAAGTSLSGQAITDSVLVKISHHGKNFRGYEIRNGGKEVTVEPGLIGGEVNRLLARYKHVHKLVDQYKIGPDPASIESCMIGGIVSNNSSGMCCGVAMNSYHTVKDLRLVFVDGTVLDTSDPESVAAFEASHGDLLRKVSDLAAEVQSDPTLVALIKKKFAIKCTTGYSINALVDSPPDEPMKILKKLMIGSEGTLAFVSKVTFNTVPEYPDKASCFVLFPDIEMACEAAFRLREQGVASAVELFDRASLREFENDDKMLKLVKGLDCCGDGAASLLIECCGPDDADLDKKLKAVTDLLKQEKMIGPKEDTKMKLEDYPFTKVADEYKCYWNARKGLIPVVGGARPNGTSMLIEDVACPVESLGKMTKDLIKMFQKYGYDDASAFGHALEGNLHLVFSQGFRSTAEIERFDAMMQEMAYIVATKHKGSLKAEHGTGRNMAPFVEMEWGTRAYDIMWKLKAIFDPDNILNPGVILNKDPEIHMKSLKQSPVADSSYDVANKCIECGFCESNCPAKDVTLTPRQRVTVYREISRLKAKGNRSMEEEERLEQMVEAFDYMGNSTCAADGMCQEKCPVKINTGELIKDLREREMGEAKNTLAMYAANNFGMVNTVVPPLLNTVDLAHGVLGSSMLEGTSRLLNKVSGNMIPVWNKYMPRGAKKLDTSDCVSSPEDADVRNSVVYIPSCVTRMMGPARGDTVTESVHEKMISILKKANYNVIVPEDINSMCCGMMFDSRGNRPAANSKAHDLEGVMKELSLNGRVPIICDTSPCTQTMKNKLQDKMLGFSIYEPVEFINHFLLERLEFNKVKDDITIHVPCSSKKMGVESNFRKLAGMCAETVHESGIPCCGMAGDRGMRYEELTKGSLQHLEVPSTCTDGYSTSRTCEMSLSRQSDVNFRGLLYLVDEATSAKVDARQK</sequence>
<dbReference type="InterPro" id="IPR004113">
    <property type="entry name" value="FAD-bd_oxidored_4_C"/>
</dbReference>
<evidence type="ECO:0000259" key="12">
    <source>
        <dbReference type="PROSITE" id="PS51387"/>
    </source>
</evidence>
<dbReference type="SUPFAM" id="SSF56176">
    <property type="entry name" value="FAD-binding/transporter-associated domain-like"/>
    <property type="match status" value="1"/>
</dbReference>
<dbReference type="FunFam" id="1.10.45.10:FF:000001">
    <property type="entry name" value="D-lactate dehydrogenase mitochondrial"/>
    <property type="match status" value="1"/>
</dbReference>
<dbReference type="STRING" id="1764295.A0A5B8MCS5"/>
<dbReference type="SUPFAM" id="SSF55103">
    <property type="entry name" value="FAD-linked oxidases, C-terminal domain"/>
    <property type="match status" value="1"/>
</dbReference>
<dbReference type="GO" id="GO:0051536">
    <property type="term" value="F:iron-sulfur cluster binding"/>
    <property type="evidence" value="ECO:0007669"/>
    <property type="project" value="InterPro"/>
</dbReference>
<evidence type="ECO:0000256" key="8">
    <source>
        <dbReference type="ARBA" id="ARBA00023128"/>
    </source>
</evidence>
<dbReference type="Gene3D" id="3.30.465.10">
    <property type="match status" value="1"/>
</dbReference>
<dbReference type="Pfam" id="PF01565">
    <property type="entry name" value="FAD_binding_4"/>
    <property type="match status" value="1"/>
</dbReference>
<evidence type="ECO:0000256" key="7">
    <source>
        <dbReference type="ARBA" id="ARBA00023002"/>
    </source>
</evidence>
<dbReference type="PROSITE" id="PS51379">
    <property type="entry name" value="4FE4S_FER_2"/>
    <property type="match status" value="1"/>
</dbReference>
<evidence type="ECO:0000256" key="2">
    <source>
        <dbReference type="ARBA" id="ARBA00004173"/>
    </source>
</evidence>
<dbReference type="EC" id="1.1.2.4" evidence="9"/>
<evidence type="ECO:0000256" key="6">
    <source>
        <dbReference type="ARBA" id="ARBA00022946"/>
    </source>
</evidence>
<dbReference type="Gene3D" id="3.30.43.10">
    <property type="entry name" value="Uridine Diphospho-n-acetylenolpyruvylglucosamine Reductase, domain 2"/>
    <property type="match status" value="1"/>
</dbReference>
<dbReference type="InterPro" id="IPR006094">
    <property type="entry name" value="Oxid_FAD_bind_N"/>
</dbReference>
<evidence type="ECO:0000256" key="3">
    <source>
        <dbReference type="ARBA" id="ARBA00008000"/>
    </source>
</evidence>
<evidence type="ECO:0000256" key="4">
    <source>
        <dbReference type="ARBA" id="ARBA00022630"/>
    </source>
</evidence>
<gene>
    <name evidence="13" type="ORF">A3770_01p08660</name>
</gene>
<dbReference type="GO" id="GO:0071949">
    <property type="term" value="F:FAD binding"/>
    <property type="evidence" value="ECO:0007669"/>
    <property type="project" value="InterPro"/>
</dbReference>
<proteinExistence type="inferred from homology"/>
<evidence type="ECO:0000256" key="5">
    <source>
        <dbReference type="ARBA" id="ARBA00022827"/>
    </source>
</evidence>
<evidence type="ECO:0000256" key="10">
    <source>
        <dbReference type="SAM" id="MobiDB-lite"/>
    </source>
</evidence>
<feature type="domain" description="FAD-binding PCMH-type" evidence="12">
    <location>
        <begin position="185"/>
        <end position="426"/>
    </location>
</feature>
<dbReference type="InterPro" id="IPR016171">
    <property type="entry name" value="Vanillyl_alc_oxidase_C-sub2"/>
</dbReference>
<evidence type="ECO:0000313" key="13">
    <source>
        <dbReference type="EMBL" id="QDZ18348.1"/>
    </source>
</evidence>
<dbReference type="SUPFAM" id="SSF46548">
    <property type="entry name" value="alpha-helical ferredoxin"/>
    <property type="match status" value="1"/>
</dbReference>
<dbReference type="AlphaFoldDB" id="A0A5B8MCS5"/>
<keyword evidence="7" id="KW-0560">Oxidoreductase</keyword>
<protein>
    <recommendedName>
        <fullName evidence="9">D-lactate dehydrogenase (cytochrome)</fullName>
        <ecNumber evidence="9">1.1.2.4</ecNumber>
    </recommendedName>
</protein>
<dbReference type="PANTHER" id="PTHR11748:SF111">
    <property type="entry name" value="D-LACTATE DEHYDROGENASE, MITOCHONDRIAL-RELATED"/>
    <property type="match status" value="1"/>
</dbReference>
<dbReference type="InterPro" id="IPR016167">
    <property type="entry name" value="FAD-bd_PCMH_sub1"/>
</dbReference>
<evidence type="ECO:0000256" key="9">
    <source>
        <dbReference type="ARBA" id="ARBA00038897"/>
    </source>
</evidence>
<dbReference type="InterPro" id="IPR009051">
    <property type="entry name" value="Helical_ferredxn"/>
</dbReference>
<keyword evidence="8" id="KW-0496">Mitochondrion</keyword>
<name>A0A5B8MCS5_9CHLO</name>
<keyword evidence="14" id="KW-1185">Reference proteome</keyword>
<dbReference type="PROSITE" id="PS00198">
    <property type="entry name" value="4FE4S_FER_1"/>
    <property type="match status" value="1"/>
</dbReference>
<evidence type="ECO:0000256" key="1">
    <source>
        <dbReference type="ARBA" id="ARBA00001974"/>
    </source>
</evidence>
<dbReference type="Gene3D" id="1.10.1060.10">
    <property type="entry name" value="Alpha-helical ferredoxin"/>
    <property type="match status" value="1"/>
</dbReference>
<dbReference type="InterPro" id="IPR036318">
    <property type="entry name" value="FAD-bd_PCMH-like_sf"/>
</dbReference>
<dbReference type="Gene3D" id="1.10.45.10">
    <property type="entry name" value="Vanillyl-alcohol Oxidase, Chain A, domain 4"/>
    <property type="match status" value="1"/>
</dbReference>
<evidence type="ECO:0000259" key="11">
    <source>
        <dbReference type="PROSITE" id="PS51379"/>
    </source>
</evidence>
<reference evidence="13 14" key="1">
    <citation type="submission" date="2018-07" db="EMBL/GenBank/DDBJ databases">
        <title>The complete nuclear genome of the prasinophyte Chloropicon primus (CCMP1205).</title>
        <authorList>
            <person name="Pombert J.-F."/>
            <person name="Otis C."/>
            <person name="Turmel M."/>
            <person name="Lemieux C."/>
        </authorList>
    </citation>
    <scope>NUCLEOTIDE SEQUENCE [LARGE SCALE GENOMIC DNA]</scope>
    <source>
        <strain evidence="13 14">CCMP1205</strain>
    </source>
</reference>
<accession>A0A5B8MCS5</accession>
<keyword evidence="5" id="KW-0274">FAD</keyword>
<dbReference type="GO" id="GO:0008720">
    <property type="term" value="F:D-lactate dehydrogenase (NAD+) activity"/>
    <property type="evidence" value="ECO:0007669"/>
    <property type="project" value="TreeGrafter"/>
</dbReference>
<comment type="cofactor">
    <cofactor evidence="1">
        <name>FAD</name>
        <dbReference type="ChEBI" id="CHEBI:57692"/>
    </cofactor>
</comment>
<feature type="domain" description="4Fe-4S ferredoxin-type" evidence="11">
    <location>
        <begin position="708"/>
        <end position="738"/>
    </location>
</feature>
<dbReference type="InterPro" id="IPR017900">
    <property type="entry name" value="4Fe4S_Fe_S_CS"/>
</dbReference>
<dbReference type="GO" id="GO:0005739">
    <property type="term" value="C:mitochondrion"/>
    <property type="evidence" value="ECO:0007669"/>
    <property type="project" value="UniProtKB-SubCell"/>
</dbReference>
<dbReference type="InterPro" id="IPR016166">
    <property type="entry name" value="FAD-bd_PCMH"/>
</dbReference>
<feature type="compositionally biased region" description="Low complexity" evidence="10">
    <location>
        <begin position="58"/>
        <end position="75"/>
    </location>
</feature>
<organism evidence="13 14">
    <name type="scientific">Chloropicon primus</name>
    <dbReference type="NCBI Taxonomy" id="1764295"/>
    <lineage>
        <taxon>Eukaryota</taxon>
        <taxon>Viridiplantae</taxon>
        <taxon>Chlorophyta</taxon>
        <taxon>Chloropicophyceae</taxon>
        <taxon>Chloropicales</taxon>
        <taxon>Chloropicaceae</taxon>
        <taxon>Chloropicon</taxon>
    </lineage>
</organism>
<dbReference type="InterPro" id="IPR017896">
    <property type="entry name" value="4Fe4S_Fe-S-bd"/>
</dbReference>
<dbReference type="GO" id="GO:0004458">
    <property type="term" value="F:D-lactate dehydrogenase (cytochrome) activity"/>
    <property type="evidence" value="ECO:0007669"/>
    <property type="project" value="UniProtKB-EC"/>
</dbReference>
<evidence type="ECO:0000313" key="14">
    <source>
        <dbReference type="Proteomes" id="UP000316726"/>
    </source>
</evidence>
<comment type="subcellular location">
    <subcellularLocation>
        <location evidence="2">Mitochondrion</location>
    </subcellularLocation>
</comment>
<dbReference type="OrthoDB" id="5332616at2759"/>
<dbReference type="GO" id="GO:1903457">
    <property type="term" value="P:lactate catabolic process"/>
    <property type="evidence" value="ECO:0007669"/>
    <property type="project" value="TreeGrafter"/>
</dbReference>
<dbReference type="PROSITE" id="PS51387">
    <property type="entry name" value="FAD_PCMH"/>
    <property type="match status" value="1"/>
</dbReference>
<dbReference type="EMBL" id="CP031034">
    <property type="protein sequence ID" value="QDZ18348.1"/>
    <property type="molecule type" value="Genomic_DNA"/>
</dbReference>
<comment type="similarity">
    <text evidence="3">Belongs to the FAD-binding oxidoreductase/transferase type 4 family.</text>
</comment>
<keyword evidence="4" id="KW-0285">Flavoprotein</keyword>
<dbReference type="PANTHER" id="PTHR11748">
    <property type="entry name" value="D-LACTATE DEHYDROGENASE"/>
    <property type="match status" value="1"/>
</dbReference>
<dbReference type="Proteomes" id="UP000316726">
    <property type="component" value="Chromosome 1"/>
</dbReference>
<dbReference type="InterPro" id="IPR016164">
    <property type="entry name" value="FAD-linked_Oxase-like_C"/>
</dbReference>
<dbReference type="Gene3D" id="3.30.70.2740">
    <property type="match status" value="1"/>
</dbReference>